<keyword evidence="7" id="KW-0472">Membrane</keyword>
<evidence type="ECO:0000256" key="6">
    <source>
        <dbReference type="ARBA" id="ARBA00023049"/>
    </source>
</evidence>
<keyword evidence="3 8" id="KW-0645">Protease</keyword>
<dbReference type="Proteomes" id="UP000193083">
    <property type="component" value="Unassembled WGS sequence"/>
</dbReference>
<dbReference type="AlphaFoldDB" id="A0A1X7PAB8"/>
<evidence type="ECO:0000256" key="3">
    <source>
        <dbReference type="ARBA" id="ARBA00022670"/>
    </source>
</evidence>
<evidence type="ECO:0000313" key="9">
    <source>
        <dbReference type="Proteomes" id="UP000193083"/>
    </source>
</evidence>
<protein>
    <submittedName>
        <fullName evidence="8">Zn-dependent protease (Includes SpoIVFB)</fullName>
    </submittedName>
</protein>
<dbReference type="RefSeq" id="WP_085467712.1">
    <property type="nucleotide sequence ID" value="NZ_FXBL01000004.1"/>
</dbReference>
<name>A0A1X7PAB8_9HYPH</name>
<evidence type="ECO:0000256" key="4">
    <source>
        <dbReference type="ARBA" id="ARBA00022801"/>
    </source>
</evidence>
<keyword evidence="5" id="KW-0862">Zinc</keyword>
<feature type="transmembrane region" description="Helical" evidence="7">
    <location>
        <begin position="338"/>
        <end position="371"/>
    </location>
</feature>
<evidence type="ECO:0000313" key="8">
    <source>
        <dbReference type="EMBL" id="SMH47096.1"/>
    </source>
</evidence>
<dbReference type="CDD" id="cd07812">
    <property type="entry name" value="SRPBCC"/>
    <property type="match status" value="1"/>
</dbReference>
<keyword evidence="7" id="KW-0812">Transmembrane</keyword>
<dbReference type="Pfam" id="PF10604">
    <property type="entry name" value="Polyketide_cyc2"/>
    <property type="match status" value="1"/>
</dbReference>
<feature type="transmembrane region" description="Helical" evidence="7">
    <location>
        <begin position="259"/>
        <end position="283"/>
    </location>
</feature>
<dbReference type="InterPro" id="IPR023393">
    <property type="entry name" value="START-like_dom_sf"/>
</dbReference>
<dbReference type="PANTHER" id="PTHR39188:SF3">
    <property type="entry name" value="STAGE IV SPORULATION PROTEIN FB"/>
    <property type="match status" value="1"/>
</dbReference>
<dbReference type="OrthoDB" id="7866850at2"/>
<dbReference type="Gene3D" id="3.30.530.20">
    <property type="match status" value="1"/>
</dbReference>
<dbReference type="InterPro" id="IPR019587">
    <property type="entry name" value="Polyketide_cyclase/dehydratase"/>
</dbReference>
<feature type="transmembrane region" description="Helical" evidence="7">
    <location>
        <begin position="237"/>
        <end position="253"/>
    </location>
</feature>
<keyword evidence="9" id="KW-1185">Reference proteome</keyword>
<dbReference type="GO" id="GO:0008237">
    <property type="term" value="F:metallopeptidase activity"/>
    <property type="evidence" value="ECO:0007669"/>
    <property type="project" value="UniProtKB-KW"/>
</dbReference>
<sequence>MAGWTATALIVVNLGLIFLLIAAPLGIRTVSRSVRIKAPPTRVWNAVYPLGDQAGWSGEIASAEAVEGQPDQVRLVTDWEGRDGQPIHRVEQLSNVAPGQAFAMRVVEDSSLDAGFWATFSQRVVLEPEGEGVRLTISQTDSYRGAAFLVFRSFALRRMMAKLKRWAETGEYRRGGMFEHPLTQVAMAAASVMILWSLTGFTVGGLAFAVMITVVVALHELGHMAAFRVAGHRRTRMIFIPLLGGIAIGGRPYNSHFEVAFVALMGAGFSAFLVPPLVQAGVFAAASGNVHGGNFMAALVGCIALFNLANLVPVWKFDGGQVLRQICPQGLPLAASSFALFGLFLGVGWLAGFSSMIVLIAGGVFAALSLMTSGNAVKPRHALVPLDRRGRVALAAALVAVVFIHGSGVIWAFSHFA</sequence>
<dbReference type="PANTHER" id="PTHR39188">
    <property type="entry name" value="MEMBRANE-ASSOCIATED ZINC METALLOPROTEASE M50B"/>
    <property type="match status" value="1"/>
</dbReference>
<feature type="transmembrane region" description="Helical" evidence="7">
    <location>
        <begin position="6"/>
        <end position="27"/>
    </location>
</feature>
<evidence type="ECO:0000256" key="5">
    <source>
        <dbReference type="ARBA" id="ARBA00022833"/>
    </source>
</evidence>
<evidence type="ECO:0000256" key="1">
    <source>
        <dbReference type="ARBA" id="ARBA00001947"/>
    </source>
</evidence>
<comment type="cofactor">
    <cofactor evidence="1">
        <name>Zn(2+)</name>
        <dbReference type="ChEBI" id="CHEBI:29105"/>
    </cofactor>
</comment>
<proteinExistence type="inferred from homology"/>
<accession>A0A1X7PAB8</accession>
<keyword evidence="6" id="KW-0482">Metalloprotease</keyword>
<dbReference type="SUPFAM" id="SSF55961">
    <property type="entry name" value="Bet v1-like"/>
    <property type="match status" value="1"/>
</dbReference>
<organism evidence="8 9">
    <name type="scientific">Mesorhizobium australicum</name>
    <dbReference type="NCBI Taxonomy" id="536018"/>
    <lineage>
        <taxon>Bacteria</taxon>
        <taxon>Pseudomonadati</taxon>
        <taxon>Pseudomonadota</taxon>
        <taxon>Alphaproteobacteria</taxon>
        <taxon>Hyphomicrobiales</taxon>
        <taxon>Phyllobacteriaceae</taxon>
        <taxon>Mesorhizobium</taxon>
    </lineage>
</organism>
<feature type="transmembrane region" description="Helical" evidence="7">
    <location>
        <begin position="392"/>
        <end position="413"/>
    </location>
</feature>
<reference evidence="8 9" key="1">
    <citation type="submission" date="2017-04" db="EMBL/GenBank/DDBJ databases">
        <authorList>
            <person name="Afonso C.L."/>
            <person name="Miller P.J."/>
            <person name="Scott M.A."/>
            <person name="Spackman E."/>
            <person name="Goraichik I."/>
            <person name="Dimitrov K.M."/>
            <person name="Suarez D.L."/>
            <person name="Swayne D.E."/>
        </authorList>
    </citation>
    <scope>NUCLEOTIDE SEQUENCE [LARGE SCALE GENOMIC DNA]</scope>
    <source>
        <strain evidence="8 9">B5P</strain>
    </source>
</reference>
<evidence type="ECO:0000256" key="7">
    <source>
        <dbReference type="SAM" id="Phobius"/>
    </source>
</evidence>
<evidence type="ECO:0000256" key="2">
    <source>
        <dbReference type="ARBA" id="ARBA00007931"/>
    </source>
</evidence>
<dbReference type="GO" id="GO:0006508">
    <property type="term" value="P:proteolysis"/>
    <property type="evidence" value="ECO:0007669"/>
    <property type="project" value="UniProtKB-KW"/>
</dbReference>
<feature type="transmembrane region" description="Helical" evidence="7">
    <location>
        <begin position="295"/>
        <end position="315"/>
    </location>
</feature>
<comment type="similarity">
    <text evidence="2">Belongs to the peptidase M50B family.</text>
</comment>
<feature type="transmembrane region" description="Helical" evidence="7">
    <location>
        <begin position="205"/>
        <end position="225"/>
    </location>
</feature>
<keyword evidence="4" id="KW-0378">Hydrolase</keyword>
<dbReference type="EMBL" id="FXBL01000004">
    <property type="protein sequence ID" value="SMH47096.1"/>
    <property type="molecule type" value="Genomic_DNA"/>
</dbReference>
<keyword evidence="7" id="KW-1133">Transmembrane helix</keyword>
<gene>
    <name evidence="8" type="ORF">SAMN02982922_3443</name>
</gene>